<accession>A0A2M9BNI4</accession>
<dbReference type="Proteomes" id="UP000228535">
    <property type="component" value="Unassembled WGS sequence"/>
</dbReference>
<evidence type="ECO:0000313" key="2">
    <source>
        <dbReference type="Proteomes" id="UP000228535"/>
    </source>
</evidence>
<dbReference type="PANTHER" id="PTHR36529">
    <property type="entry name" value="SLL1095 PROTEIN"/>
    <property type="match status" value="1"/>
</dbReference>
<keyword evidence="2" id="KW-1185">Reference proteome</keyword>
<protein>
    <recommendedName>
        <fullName evidence="3">Glycosyltransferase</fullName>
    </recommendedName>
</protein>
<name>A0A2M9BNI4_9BACT</name>
<evidence type="ECO:0000313" key="1">
    <source>
        <dbReference type="EMBL" id="PJJ59511.1"/>
    </source>
</evidence>
<dbReference type="InterPro" id="IPR029044">
    <property type="entry name" value="Nucleotide-diphossugar_trans"/>
</dbReference>
<evidence type="ECO:0008006" key="3">
    <source>
        <dbReference type="Google" id="ProtNLM"/>
    </source>
</evidence>
<dbReference type="Gene3D" id="3.90.550.10">
    <property type="entry name" value="Spore Coat Polysaccharide Biosynthesis Protein SpsA, Chain A"/>
    <property type="match status" value="1"/>
</dbReference>
<dbReference type="Pfam" id="PF09837">
    <property type="entry name" value="DUF2064"/>
    <property type="match status" value="1"/>
</dbReference>
<dbReference type="NCBIfam" id="TIGR04282">
    <property type="entry name" value="glyco_like_cofC"/>
    <property type="match status" value="1"/>
</dbReference>
<gene>
    <name evidence="1" type="ORF">CLV45_0930</name>
</gene>
<dbReference type="PANTHER" id="PTHR36529:SF1">
    <property type="entry name" value="GLYCOSYLTRANSFERASE"/>
    <property type="match status" value="1"/>
</dbReference>
<dbReference type="AlphaFoldDB" id="A0A2M9BNI4"/>
<reference evidence="1 2" key="1">
    <citation type="submission" date="2017-11" db="EMBL/GenBank/DDBJ databases">
        <title>Genomic Encyclopedia of Archaeal and Bacterial Type Strains, Phase II (KMG-II): From Individual Species to Whole Genera.</title>
        <authorList>
            <person name="Goeker M."/>
        </authorList>
    </citation>
    <scope>NUCLEOTIDE SEQUENCE [LARGE SCALE GENOMIC DNA]</scope>
    <source>
        <strain evidence="1 2">DSM 11115</strain>
    </source>
</reference>
<dbReference type="RefSeq" id="WP_100335227.1">
    <property type="nucleotide sequence ID" value="NZ_PGFA01000001.1"/>
</dbReference>
<dbReference type="EMBL" id="PGFA01000001">
    <property type="protein sequence ID" value="PJJ59511.1"/>
    <property type="molecule type" value="Genomic_DNA"/>
</dbReference>
<proteinExistence type="predicted"/>
<comment type="caution">
    <text evidence="1">The sequence shown here is derived from an EMBL/GenBank/DDBJ whole genome shotgun (WGS) entry which is preliminary data.</text>
</comment>
<dbReference type="OrthoDB" id="9798250at2"/>
<organism evidence="1 2">
    <name type="scientific">Hymenobacter chitinivorans DSM 11115</name>
    <dbReference type="NCBI Taxonomy" id="1121954"/>
    <lineage>
        <taxon>Bacteria</taxon>
        <taxon>Pseudomonadati</taxon>
        <taxon>Bacteroidota</taxon>
        <taxon>Cytophagia</taxon>
        <taxon>Cytophagales</taxon>
        <taxon>Hymenobacteraceae</taxon>
        <taxon>Hymenobacter</taxon>
    </lineage>
</organism>
<sequence length="200" mass="21713">MADHLLLFARHPALGLVKTRLAHTVGDEEALRVYQELLDHTRAAADGVAAAKTLWLAGEPAASPNFFTDWLGYEQLPQPAGELGQRMQHAFEAAFAAGATRVVIIGTDCPELTSTHLREAFDQLAHHEVVVGPALDGGYYLLGMRTVVPDFFRNKAWSTDSVLTDTLADAARLGLRVAQLVPLSDVDTASDLLAWQSRRG</sequence>
<dbReference type="InterPro" id="IPR018641">
    <property type="entry name" value="Trfase_1_rSAM/seldom-assoc"/>
</dbReference>
<dbReference type="SUPFAM" id="SSF53448">
    <property type="entry name" value="Nucleotide-diphospho-sugar transferases"/>
    <property type="match status" value="1"/>
</dbReference>